<gene>
    <name evidence="2" type="ORF">SD71_02180</name>
</gene>
<feature type="transmembrane region" description="Helical" evidence="1">
    <location>
        <begin position="68"/>
        <end position="90"/>
    </location>
</feature>
<evidence type="ECO:0000313" key="2">
    <source>
        <dbReference type="EMBL" id="KIL37469.1"/>
    </source>
</evidence>
<sequence length="147" mass="17146">MSVNKDPDLSDLNLPNDIIMMIKELMKRKDKLDHAKFLNTSVSMISLMLVFVLVIWMNKIGSLNVQGILSAFANPISFYSIFFMIALLIYSRSLSVKHKKAKDKYEDLRKEVVTRLDADWVLNYRSNKRDKLSERLSSKDINIRFKN</sequence>
<dbReference type="InterPro" id="IPR020210">
    <property type="entry name" value="Uncharacterised_YpbF_TM"/>
</dbReference>
<accession>A0ABR5A8T1</accession>
<keyword evidence="3" id="KW-1185">Reference proteome</keyword>
<protein>
    <recommendedName>
        <fullName evidence="4">DUF2663 family protein</fullName>
    </recommendedName>
</protein>
<evidence type="ECO:0008006" key="4">
    <source>
        <dbReference type="Google" id="ProtNLM"/>
    </source>
</evidence>
<keyword evidence="1" id="KW-0472">Membrane</keyword>
<comment type="caution">
    <text evidence="2">The sequence shown here is derived from an EMBL/GenBank/DDBJ whole genome shotgun (WGS) entry which is preliminary data.</text>
</comment>
<organism evidence="2 3">
    <name type="scientific">Cohnella kolymensis</name>
    <dbReference type="NCBI Taxonomy" id="1590652"/>
    <lineage>
        <taxon>Bacteria</taxon>
        <taxon>Bacillati</taxon>
        <taxon>Bacillota</taxon>
        <taxon>Bacilli</taxon>
        <taxon>Bacillales</taxon>
        <taxon>Paenibacillaceae</taxon>
        <taxon>Cohnella</taxon>
    </lineage>
</organism>
<name>A0ABR5A8T1_9BACL</name>
<keyword evidence="1" id="KW-0812">Transmembrane</keyword>
<dbReference type="Proteomes" id="UP000054526">
    <property type="component" value="Unassembled WGS sequence"/>
</dbReference>
<evidence type="ECO:0000313" key="3">
    <source>
        <dbReference type="Proteomes" id="UP000054526"/>
    </source>
</evidence>
<dbReference type="EMBL" id="JXAL01000001">
    <property type="protein sequence ID" value="KIL37469.1"/>
    <property type="molecule type" value="Genomic_DNA"/>
</dbReference>
<keyword evidence="1" id="KW-1133">Transmembrane helix</keyword>
<proteinExistence type="predicted"/>
<evidence type="ECO:0000256" key="1">
    <source>
        <dbReference type="SAM" id="Phobius"/>
    </source>
</evidence>
<reference evidence="2 3" key="1">
    <citation type="submission" date="2014-12" db="EMBL/GenBank/DDBJ databases">
        <title>Draft genome sequence of Cohnella kolymensis strain B-2846.</title>
        <authorList>
            <person name="Karlyshev A.V."/>
            <person name="Kudryashova E.B."/>
        </authorList>
    </citation>
    <scope>NUCLEOTIDE SEQUENCE [LARGE SCALE GENOMIC DNA]</scope>
    <source>
        <strain evidence="2 3">VKM B-2846</strain>
    </source>
</reference>
<dbReference type="RefSeq" id="WP_041058950.1">
    <property type="nucleotide sequence ID" value="NZ_JXAL01000001.1"/>
</dbReference>
<feature type="transmembrane region" description="Helical" evidence="1">
    <location>
        <begin position="37"/>
        <end position="56"/>
    </location>
</feature>
<dbReference type="Pfam" id="PF10864">
    <property type="entry name" value="DUF2663"/>
    <property type="match status" value="1"/>
</dbReference>